<evidence type="ECO:0000259" key="1">
    <source>
        <dbReference type="PROSITE" id="PS50943"/>
    </source>
</evidence>
<evidence type="ECO:0000313" key="2">
    <source>
        <dbReference type="EMBL" id="KTC92589.1"/>
    </source>
</evidence>
<evidence type="ECO:0000313" key="3">
    <source>
        <dbReference type="Proteomes" id="UP000054736"/>
    </source>
</evidence>
<comment type="caution">
    <text evidence="2">The sequence shown here is derived from an EMBL/GenBank/DDBJ whole genome shotgun (WGS) entry which is preliminary data.</text>
</comment>
<sequence>MTQLDDLFLMLKKQLRSQGFTYKLLAEKLKLSEASVKRMFTQEDISLSRLEGICSCLSMSLSELFALLEKGKTHILHLSENQEKELVSELELLLVAISILNHWTFNDILQYYTISEHALIQYVARLDRMKFIELQPGNRFKRLIDPDFHWIPDGPIQRFFQEKIQNDFFTCNFENPSELYLVRSGMLSEQDNLLFQQFLNKAANEFVKLCRDTVDIPIEKRHGTALVIAMRPWVPHIFDRLKRTY</sequence>
<dbReference type="SUPFAM" id="SSF47413">
    <property type="entry name" value="lambda repressor-like DNA-binding domains"/>
    <property type="match status" value="1"/>
</dbReference>
<protein>
    <recommendedName>
        <fullName evidence="1">HTH cro/C1-type domain-containing protein</fullName>
    </recommendedName>
</protein>
<dbReference type="OrthoDB" id="5298444at2"/>
<dbReference type="InterPro" id="IPR001387">
    <property type="entry name" value="Cro/C1-type_HTH"/>
</dbReference>
<dbReference type="STRING" id="1212489.Ldro_0579"/>
<dbReference type="Pfam" id="PF13443">
    <property type="entry name" value="HTH_26"/>
    <property type="match status" value="1"/>
</dbReference>
<dbReference type="Proteomes" id="UP000054736">
    <property type="component" value="Unassembled WGS sequence"/>
</dbReference>
<reference evidence="2 3" key="1">
    <citation type="submission" date="2015-11" db="EMBL/GenBank/DDBJ databases">
        <title>Genomic analysis of 38 Legionella species identifies large and diverse effector repertoires.</title>
        <authorList>
            <person name="Burstein D."/>
            <person name="Amaro F."/>
            <person name="Zusman T."/>
            <person name="Lifshitz Z."/>
            <person name="Cohen O."/>
            <person name="Gilbert J.A."/>
            <person name="Pupko T."/>
            <person name="Shuman H.A."/>
            <person name="Segal G."/>
        </authorList>
    </citation>
    <scope>NUCLEOTIDE SEQUENCE [LARGE SCALE GENOMIC DNA]</scope>
    <source>
        <strain evidence="2 3">ATCC 700990</strain>
    </source>
</reference>
<dbReference type="PROSITE" id="PS50943">
    <property type="entry name" value="HTH_CROC1"/>
    <property type="match status" value="1"/>
</dbReference>
<dbReference type="RefSeq" id="WP_058494936.1">
    <property type="nucleotide sequence ID" value="NZ_CAAAIU010000011.1"/>
</dbReference>
<accession>A0A0W0TAY2</accession>
<dbReference type="GO" id="GO:0003677">
    <property type="term" value="F:DNA binding"/>
    <property type="evidence" value="ECO:0007669"/>
    <property type="project" value="InterPro"/>
</dbReference>
<dbReference type="InterPro" id="IPR010982">
    <property type="entry name" value="Lambda_DNA-bd_dom_sf"/>
</dbReference>
<proteinExistence type="predicted"/>
<feature type="domain" description="HTH cro/C1-type" evidence="1">
    <location>
        <begin position="11"/>
        <end position="64"/>
    </location>
</feature>
<dbReference type="Gene3D" id="1.10.260.40">
    <property type="entry name" value="lambda repressor-like DNA-binding domains"/>
    <property type="match status" value="1"/>
</dbReference>
<dbReference type="PATRIC" id="fig|1212489.4.peg.600"/>
<organism evidence="2 3">
    <name type="scientific">Legionella drozanskii LLAP-1</name>
    <dbReference type="NCBI Taxonomy" id="1212489"/>
    <lineage>
        <taxon>Bacteria</taxon>
        <taxon>Pseudomonadati</taxon>
        <taxon>Pseudomonadota</taxon>
        <taxon>Gammaproteobacteria</taxon>
        <taxon>Legionellales</taxon>
        <taxon>Legionellaceae</taxon>
        <taxon>Legionella</taxon>
    </lineage>
</organism>
<dbReference type="AlphaFoldDB" id="A0A0W0TAY2"/>
<name>A0A0W0TAY2_9GAMM</name>
<dbReference type="EMBL" id="LNXY01000004">
    <property type="protein sequence ID" value="KTC92589.1"/>
    <property type="molecule type" value="Genomic_DNA"/>
</dbReference>
<keyword evidence="3" id="KW-1185">Reference proteome</keyword>
<gene>
    <name evidence="2" type="ORF">Ldro_0579</name>
</gene>